<evidence type="ECO:0000313" key="4">
    <source>
        <dbReference type="EMBL" id="WTP84207.1"/>
    </source>
</evidence>
<name>A0AAU1HNP6_9ACTN</name>
<dbReference type="PANTHER" id="PTHR42796">
    <property type="entry name" value="FUMARYLACETOACETATE HYDROLASE DOMAIN-CONTAINING PROTEIN 2A-RELATED"/>
    <property type="match status" value="1"/>
</dbReference>
<feature type="domain" description="Fumarylacetoacetase-like C-terminal" evidence="3">
    <location>
        <begin position="75"/>
        <end position="317"/>
    </location>
</feature>
<gene>
    <name evidence="4" type="ORF">OG477_01975</name>
</gene>
<dbReference type="Gene3D" id="3.90.850.10">
    <property type="entry name" value="Fumarylacetoacetase-like, C-terminal domain"/>
    <property type="match status" value="1"/>
</dbReference>
<proteinExistence type="inferred from homology"/>
<dbReference type="Pfam" id="PF01557">
    <property type="entry name" value="FAA_hydrolase"/>
    <property type="match status" value="1"/>
</dbReference>
<organism evidence="4">
    <name type="scientific">Streptomyces sp. NBC_00180</name>
    <dbReference type="NCBI Taxonomy" id="2903632"/>
    <lineage>
        <taxon>Bacteria</taxon>
        <taxon>Bacillati</taxon>
        <taxon>Actinomycetota</taxon>
        <taxon>Actinomycetes</taxon>
        <taxon>Kitasatosporales</taxon>
        <taxon>Streptomycetaceae</taxon>
        <taxon>Streptomyces</taxon>
    </lineage>
</organism>
<dbReference type="GO" id="GO:0016787">
    <property type="term" value="F:hydrolase activity"/>
    <property type="evidence" value="ECO:0007669"/>
    <property type="project" value="UniProtKB-KW"/>
</dbReference>
<dbReference type="SUPFAM" id="SSF56529">
    <property type="entry name" value="FAH"/>
    <property type="match status" value="1"/>
</dbReference>
<accession>A0AAU1HNP6</accession>
<evidence type="ECO:0000259" key="3">
    <source>
        <dbReference type="Pfam" id="PF01557"/>
    </source>
</evidence>
<evidence type="ECO:0000256" key="1">
    <source>
        <dbReference type="ARBA" id="ARBA00010211"/>
    </source>
</evidence>
<protein>
    <submittedName>
        <fullName evidence="4">Fumarylacetoacetate hydrolase family protein</fullName>
    </submittedName>
</protein>
<reference evidence="4" key="1">
    <citation type="submission" date="2022-10" db="EMBL/GenBank/DDBJ databases">
        <title>The complete genomes of actinobacterial strains from the NBC collection.</title>
        <authorList>
            <person name="Joergensen T.S."/>
            <person name="Alvarez Arevalo M."/>
            <person name="Sterndorff E.B."/>
            <person name="Faurdal D."/>
            <person name="Vuksanovic O."/>
            <person name="Mourched A.-S."/>
            <person name="Charusanti P."/>
            <person name="Shaw S."/>
            <person name="Blin K."/>
            <person name="Weber T."/>
        </authorList>
    </citation>
    <scope>NUCLEOTIDE SEQUENCE</scope>
    <source>
        <strain evidence="4">NBC 00180</strain>
    </source>
</reference>
<keyword evidence="2" id="KW-0479">Metal-binding</keyword>
<dbReference type="PANTHER" id="PTHR42796:SF4">
    <property type="entry name" value="FUMARYLACETOACETATE HYDROLASE DOMAIN-CONTAINING PROTEIN 2A"/>
    <property type="match status" value="1"/>
</dbReference>
<evidence type="ECO:0000256" key="2">
    <source>
        <dbReference type="ARBA" id="ARBA00022723"/>
    </source>
</evidence>
<dbReference type="GO" id="GO:0044281">
    <property type="term" value="P:small molecule metabolic process"/>
    <property type="evidence" value="ECO:0007669"/>
    <property type="project" value="UniProtKB-ARBA"/>
</dbReference>
<dbReference type="InterPro" id="IPR051121">
    <property type="entry name" value="FAH"/>
</dbReference>
<dbReference type="EMBL" id="CP108140">
    <property type="protein sequence ID" value="WTP84207.1"/>
    <property type="molecule type" value="Genomic_DNA"/>
</dbReference>
<dbReference type="InterPro" id="IPR036663">
    <property type="entry name" value="Fumarylacetoacetase_C_sf"/>
</dbReference>
<dbReference type="InterPro" id="IPR011234">
    <property type="entry name" value="Fumarylacetoacetase-like_C"/>
</dbReference>
<dbReference type="GO" id="GO:0046872">
    <property type="term" value="F:metal ion binding"/>
    <property type="evidence" value="ECO:0007669"/>
    <property type="project" value="UniProtKB-KW"/>
</dbReference>
<sequence>MTLSVLRTSDAWWVALDESRAVRVETSATTTAELLDDVVTVHMVLAEARSGNGSAEPRRIAELSLLSPVSAPCRVVAQMTNYVSHVRDSGMYPETVPLTFFRKTSGSISGPFDEIVKPAHVRFLDYEIELGLVIGRPLEVGATVTAANWKDHIAGLVITNDVSARDVQLPKTQFYEAKSYPTFTPVGPALVLLDAAELDRLSELKLVLKVNGEIRQNSDLTDLIYSPLQALQELSRFQALAPGDLVLTGTPGGTALKAPPKPVEIIGALLPPAMKWKAFFNSQAKNPKYLHDGDVLELSIATPDGAIDLGTQQNKVRYA</sequence>
<dbReference type="AlphaFoldDB" id="A0AAU1HNP6"/>
<comment type="similarity">
    <text evidence="1">Belongs to the FAH family.</text>
</comment>
<keyword evidence="4" id="KW-0378">Hydrolase</keyword>